<keyword evidence="4" id="KW-1185">Reference proteome</keyword>
<dbReference type="SUPFAM" id="SSF88713">
    <property type="entry name" value="Glycoside hydrolase/deacetylase"/>
    <property type="match status" value="1"/>
</dbReference>
<dbReference type="GO" id="GO:0016810">
    <property type="term" value="F:hydrolase activity, acting on carbon-nitrogen (but not peptide) bonds"/>
    <property type="evidence" value="ECO:0007669"/>
    <property type="project" value="InterPro"/>
</dbReference>
<dbReference type="PROSITE" id="PS51677">
    <property type="entry name" value="NODB"/>
    <property type="match status" value="1"/>
</dbReference>
<reference evidence="3 4" key="1">
    <citation type="submission" date="2020-07" db="EMBL/GenBank/DDBJ databases">
        <title>Sequencing the genomes of 1000 actinobacteria strains.</title>
        <authorList>
            <person name="Klenk H.-P."/>
        </authorList>
    </citation>
    <scope>NUCLEOTIDE SEQUENCE [LARGE SCALE GENOMIC DNA]</scope>
    <source>
        <strain evidence="3 4">DSM 23819</strain>
    </source>
</reference>
<sequence>MRTMTRALGIVATPGARIAHAVSGASTLTVIGWHRVGDAPDGLTTSRSDFCGQLDVIEEWGGTVLPLLEAQRLLARGELPERAVVLTFDDGYASVLEVAWPELKRRGMPGTLFAVSGYLCRDKTFPWDTGQDRHLTRLATRQELCDVADDGFDIGSHTVTHRWLPGLSPDQVAEEVTRSRAQLEDLLGREVLSFAYPMGGWTPSIRDQVEAAGYEVAITVDRGRNPVGHDPLALRRAFAFDRPEDVRRQLDGGFTWMRLRERSRSRKPPRW</sequence>
<accession>A0A7Y9S1Q0</accession>
<dbReference type="CDD" id="cd10918">
    <property type="entry name" value="CE4_NodB_like_5s_6s"/>
    <property type="match status" value="1"/>
</dbReference>
<dbReference type="RefSeq" id="WP_179501705.1">
    <property type="nucleotide sequence ID" value="NZ_JACCAA010000001.1"/>
</dbReference>
<proteinExistence type="predicted"/>
<gene>
    <name evidence="3" type="ORF">BJ980_001476</name>
</gene>
<protein>
    <submittedName>
        <fullName evidence="3">Peptidoglycan/xylan/chitin deacetylase (PgdA/CDA1 family)</fullName>
    </submittedName>
</protein>
<dbReference type="InterPro" id="IPR051398">
    <property type="entry name" value="Polysacch_Deacetylase"/>
</dbReference>
<keyword evidence="1" id="KW-0732">Signal</keyword>
<dbReference type="Pfam" id="PF01522">
    <property type="entry name" value="Polysacc_deac_1"/>
    <property type="match status" value="1"/>
</dbReference>
<dbReference type="AlphaFoldDB" id="A0A7Y9S1Q0"/>
<feature type="domain" description="NodB homology" evidence="2">
    <location>
        <begin position="82"/>
        <end position="271"/>
    </location>
</feature>
<dbReference type="PANTHER" id="PTHR34216">
    <property type="match status" value="1"/>
</dbReference>
<evidence type="ECO:0000313" key="3">
    <source>
        <dbReference type="EMBL" id="NYG58553.1"/>
    </source>
</evidence>
<dbReference type="GO" id="GO:0005975">
    <property type="term" value="P:carbohydrate metabolic process"/>
    <property type="evidence" value="ECO:0007669"/>
    <property type="project" value="InterPro"/>
</dbReference>
<name>A0A7Y9S1Q0_9ACTN</name>
<dbReference type="Gene3D" id="3.20.20.370">
    <property type="entry name" value="Glycoside hydrolase/deacetylase"/>
    <property type="match status" value="1"/>
</dbReference>
<dbReference type="Proteomes" id="UP000540656">
    <property type="component" value="Unassembled WGS sequence"/>
</dbReference>
<dbReference type="InterPro" id="IPR002509">
    <property type="entry name" value="NODB_dom"/>
</dbReference>
<evidence type="ECO:0000256" key="1">
    <source>
        <dbReference type="ARBA" id="ARBA00022729"/>
    </source>
</evidence>
<evidence type="ECO:0000259" key="2">
    <source>
        <dbReference type="PROSITE" id="PS51677"/>
    </source>
</evidence>
<dbReference type="EMBL" id="JACCAA010000001">
    <property type="protein sequence ID" value="NYG58553.1"/>
    <property type="molecule type" value="Genomic_DNA"/>
</dbReference>
<comment type="caution">
    <text evidence="3">The sequence shown here is derived from an EMBL/GenBank/DDBJ whole genome shotgun (WGS) entry which is preliminary data.</text>
</comment>
<evidence type="ECO:0000313" key="4">
    <source>
        <dbReference type="Proteomes" id="UP000540656"/>
    </source>
</evidence>
<organism evidence="3 4">
    <name type="scientific">Nocardioides daedukensis</name>
    <dbReference type="NCBI Taxonomy" id="634462"/>
    <lineage>
        <taxon>Bacteria</taxon>
        <taxon>Bacillati</taxon>
        <taxon>Actinomycetota</taxon>
        <taxon>Actinomycetes</taxon>
        <taxon>Propionibacteriales</taxon>
        <taxon>Nocardioidaceae</taxon>
        <taxon>Nocardioides</taxon>
    </lineage>
</organism>
<dbReference type="PANTHER" id="PTHR34216:SF7">
    <property type="entry name" value="POLY-BETA-1,6-N-ACETYL-D-GLUCOSAMINE N-DEACETYLASE"/>
    <property type="match status" value="1"/>
</dbReference>
<dbReference type="InterPro" id="IPR011330">
    <property type="entry name" value="Glyco_hydro/deAcase_b/a-brl"/>
</dbReference>